<accession>A0A518ICL5</accession>
<proteinExistence type="predicted"/>
<organism evidence="2 3">
    <name type="scientific">Gimesia fumaroli</name>
    <dbReference type="NCBI Taxonomy" id="2527976"/>
    <lineage>
        <taxon>Bacteria</taxon>
        <taxon>Pseudomonadati</taxon>
        <taxon>Planctomycetota</taxon>
        <taxon>Planctomycetia</taxon>
        <taxon>Planctomycetales</taxon>
        <taxon>Planctomycetaceae</taxon>
        <taxon>Gimesia</taxon>
    </lineage>
</organism>
<dbReference type="SMART" id="SM00255">
    <property type="entry name" value="TIR"/>
    <property type="match status" value="1"/>
</dbReference>
<dbReference type="PROSITE" id="PS50104">
    <property type="entry name" value="TIR"/>
    <property type="match status" value="1"/>
</dbReference>
<dbReference type="OrthoDB" id="1426235at2"/>
<dbReference type="Pfam" id="PF13676">
    <property type="entry name" value="TIR_2"/>
    <property type="match status" value="1"/>
</dbReference>
<sequence>MSDSLQPIVPLNLFYSYSHEDEELRNKLEKQLKLLNREGYISEWHDRKILSGSEIDNEISDKLEQADIILLLISADFIASDYCYEIEMTRAMERHQSNDAIVVPVILRTCEWHSAPFGKLSALPRDGKAITGPDWHSEDEAFTDVAKGIRKLVEKKK</sequence>
<keyword evidence="3" id="KW-1185">Reference proteome</keyword>
<dbReference type="AlphaFoldDB" id="A0A518ICL5"/>
<dbReference type="InterPro" id="IPR035897">
    <property type="entry name" value="Toll_tir_struct_dom_sf"/>
</dbReference>
<dbReference type="InterPro" id="IPR000157">
    <property type="entry name" value="TIR_dom"/>
</dbReference>
<dbReference type="GO" id="GO:0007165">
    <property type="term" value="P:signal transduction"/>
    <property type="evidence" value="ECO:0007669"/>
    <property type="project" value="InterPro"/>
</dbReference>
<dbReference type="RefSeq" id="WP_145309615.1">
    <property type="nucleotide sequence ID" value="NZ_CP037452.1"/>
</dbReference>
<reference evidence="2 3" key="1">
    <citation type="submission" date="2019-03" db="EMBL/GenBank/DDBJ databases">
        <title>Deep-cultivation of Planctomycetes and their phenomic and genomic characterization uncovers novel biology.</title>
        <authorList>
            <person name="Wiegand S."/>
            <person name="Jogler M."/>
            <person name="Boedeker C."/>
            <person name="Pinto D."/>
            <person name="Vollmers J."/>
            <person name="Rivas-Marin E."/>
            <person name="Kohn T."/>
            <person name="Peeters S.H."/>
            <person name="Heuer A."/>
            <person name="Rast P."/>
            <person name="Oberbeckmann S."/>
            <person name="Bunk B."/>
            <person name="Jeske O."/>
            <person name="Meyerdierks A."/>
            <person name="Storesund J.E."/>
            <person name="Kallscheuer N."/>
            <person name="Luecker S."/>
            <person name="Lage O.M."/>
            <person name="Pohl T."/>
            <person name="Merkel B.J."/>
            <person name="Hornburger P."/>
            <person name="Mueller R.-W."/>
            <person name="Bruemmer F."/>
            <person name="Labrenz M."/>
            <person name="Spormann A.M."/>
            <person name="Op den Camp H."/>
            <person name="Overmann J."/>
            <person name="Amann R."/>
            <person name="Jetten M.S.M."/>
            <person name="Mascher T."/>
            <person name="Medema M.H."/>
            <person name="Devos D.P."/>
            <person name="Kaster A.-K."/>
            <person name="Ovreas L."/>
            <person name="Rohde M."/>
            <person name="Galperin M.Y."/>
            <person name="Jogler C."/>
        </authorList>
    </citation>
    <scope>NUCLEOTIDE SEQUENCE [LARGE SCALE GENOMIC DNA]</scope>
    <source>
        <strain evidence="2 3">Enr17</strain>
    </source>
</reference>
<dbReference type="KEGG" id="gfm:Enr17x_28790"/>
<dbReference type="SUPFAM" id="SSF52200">
    <property type="entry name" value="Toll/Interleukin receptor TIR domain"/>
    <property type="match status" value="1"/>
</dbReference>
<protein>
    <submittedName>
        <fullName evidence="2">TIR domain protein</fullName>
    </submittedName>
</protein>
<gene>
    <name evidence="2" type="ORF">Enr17x_28790</name>
</gene>
<evidence type="ECO:0000313" key="3">
    <source>
        <dbReference type="Proteomes" id="UP000318313"/>
    </source>
</evidence>
<evidence type="ECO:0000259" key="1">
    <source>
        <dbReference type="PROSITE" id="PS50104"/>
    </source>
</evidence>
<name>A0A518ICL5_9PLAN</name>
<evidence type="ECO:0000313" key="2">
    <source>
        <dbReference type="EMBL" id="QDV50834.1"/>
    </source>
</evidence>
<dbReference type="Proteomes" id="UP000318313">
    <property type="component" value="Chromosome"/>
</dbReference>
<dbReference type="EMBL" id="CP037452">
    <property type="protein sequence ID" value="QDV50834.1"/>
    <property type="molecule type" value="Genomic_DNA"/>
</dbReference>
<dbReference type="Gene3D" id="3.40.50.10140">
    <property type="entry name" value="Toll/interleukin-1 receptor homology (TIR) domain"/>
    <property type="match status" value="1"/>
</dbReference>
<feature type="domain" description="TIR" evidence="1">
    <location>
        <begin position="9"/>
        <end position="153"/>
    </location>
</feature>